<dbReference type="EMBL" id="JAPWDO010000008">
    <property type="protein sequence ID" value="KAJ5459337.1"/>
    <property type="molecule type" value="Genomic_DNA"/>
</dbReference>
<reference evidence="2" key="1">
    <citation type="submission" date="2022-12" db="EMBL/GenBank/DDBJ databases">
        <authorList>
            <person name="Petersen C."/>
        </authorList>
    </citation>
    <scope>NUCLEOTIDE SEQUENCE</scope>
    <source>
        <strain evidence="2">IBT 17660</strain>
    </source>
</reference>
<organism evidence="2 3">
    <name type="scientific">Penicillium desertorum</name>
    <dbReference type="NCBI Taxonomy" id="1303715"/>
    <lineage>
        <taxon>Eukaryota</taxon>
        <taxon>Fungi</taxon>
        <taxon>Dikarya</taxon>
        <taxon>Ascomycota</taxon>
        <taxon>Pezizomycotina</taxon>
        <taxon>Eurotiomycetes</taxon>
        <taxon>Eurotiomycetidae</taxon>
        <taxon>Eurotiales</taxon>
        <taxon>Aspergillaceae</taxon>
        <taxon>Penicillium</taxon>
    </lineage>
</organism>
<feature type="domain" description="Alpha/beta hydrolase fold-3" evidence="1">
    <location>
        <begin position="10"/>
        <end position="59"/>
    </location>
</feature>
<dbReference type="GO" id="GO:0072330">
    <property type="term" value="P:monocarboxylic acid biosynthetic process"/>
    <property type="evidence" value="ECO:0007669"/>
    <property type="project" value="UniProtKB-ARBA"/>
</dbReference>
<comment type="caution">
    <text evidence="2">The sequence shown here is derived from an EMBL/GenBank/DDBJ whole genome shotgun (WGS) entry which is preliminary data.</text>
</comment>
<dbReference type="SUPFAM" id="SSF53474">
    <property type="entry name" value="alpha/beta-Hydrolases"/>
    <property type="match status" value="1"/>
</dbReference>
<name>A0A9X0BHE8_9EURO</name>
<accession>A0A9X0BHE8</accession>
<dbReference type="InterPro" id="IPR029058">
    <property type="entry name" value="AB_hydrolase_fold"/>
</dbReference>
<evidence type="ECO:0000313" key="3">
    <source>
        <dbReference type="Proteomes" id="UP001147760"/>
    </source>
</evidence>
<evidence type="ECO:0000259" key="1">
    <source>
        <dbReference type="Pfam" id="PF07859"/>
    </source>
</evidence>
<evidence type="ECO:0000313" key="2">
    <source>
        <dbReference type="EMBL" id="KAJ5459337.1"/>
    </source>
</evidence>
<dbReference type="Proteomes" id="UP001147760">
    <property type="component" value="Unassembled WGS sequence"/>
</dbReference>
<gene>
    <name evidence="2" type="ORF">N7530_011281</name>
</gene>
<reference evidence="2" key="2">
    <citation type="journal article" date="2023" name="IMA Fungus">
        <title>Comparative genomic study of the Penicillium genus elucidates a diverse pangenome and 15 lateral gene transfer events.</title>
        <authorList>
            <person name="Petersen C."/>
            <person name="Sorensen T."/>
            <person name="Nielsen M.R."/>
            <person name="Sondergaard T.E."/>
            <person name="Sorensen J.L."/>
            <person name="Fitzpatrick D.A."/>
            <person name="Frisvad J.C."/>
            <person name="Nielsen K.L."/>
        </authorList>
    </citation>
    <scope>NUCLEOTIDE SEQUENCE</scope>
    <source>
        <strain evidence="2">IBT 17660</strain>
    </source>
</reference>
<dbReference type="Gene3D" id="3.40.50.1820">
    <property type="entry name" value="alpha/beta hydrolase"/>
    <property type="match status" value="1"/>
</dbReference>
<protein>
    <recommendedName>
        <fullName evidence="1">Alpha/beta hydrolase fold-3 domain-containing protein</fullName>
    </recommendedName>
</protein>
<dbReference type="OrthoDB" id="408631at2759"/>
<sequence>MRLNPGLLSSEDPKKLPATTLGIAGYDPLRDEGLLYGKLLAENGVPTNVNVFKGVPHGFRRFGERLSVCKQWDQTMEDGIRCALTNPSASGEFIIREH</sequence>
<dbReference type="GO" id="GO:0016787">
    <property type="term" value="F:hydrolase activity"/>
    <property type="evidence" value="ECO:0007669"/>
    <property type="project" value="InterPro"/>
</dbReference>
<dbReference type="Pfam" id="PF07859">
    <property type="entry name" value="Abhydrolase_3"/>
    <property type="match status" value="1"/>
</dbReference>
<proteinExistence type="predicted"/>
<dbReference type="AlphaFoldDB" id="A0A9X0BHE8"/>
<dbReference type="InterPro" id="IPR013094">
    <property type="entry name" value="AB_hydrolase_3"/>
</dbReference>
<dbReference type="GO" id="GO:0017000">
    <property type="term" value="P:antibiotic biosynthetic process"/>
    <property type="evidence" value="ECO:0007669"/>
    <property type="project" value="UniProtKB-ARBA"/>
</dbReference>
<keyword evidence="3" id="KW-1185">Reference proteome</keyword>